<dbReference type="STRING" id="1895771.BGO89_09050"/>
<dbReference type="Pfam" id="PF00486">
    <property type="entry name" value="Trans_reg_C"/>
    <property type="match status" value="1"/>
</dbReference>
<feature type="domain" description="OmpR/PhoB-type" evidence="9">
    <location>
        <begin position="123"/>
        <end position="221"/>
    </location>
</feature>
<organism evidence="10 11">
    <name type="scientific">Candidatus Kapaibacterium thiocyanatum</name>
    <dbReference type="NCBI Taxonomy" id="1895771"/>
    <lineage>
        <taxon>Bacteria</taxon>
        <taxon>Pseudomonadati</taxon>
        <taxon>Candidatus Kapaibacteriota</taxon>
        <taxon>Candidatus Kapaibacteriia</taxon>
        <taxon>Candidatus Kapaibacteriales</taxon>
        <taxon>Candidatus Kapaibacteriaceae</taxon>
        <taxon>Candidatus Kapaibacterium</taxon>
    </lineage>
</organism>
<dbReference type="Gene3D" id="3.40.50.2300">
    <property type="match status" value="1"/>
</dbReference>
<dbReference type="GO" id="GO:0006355">
    <property type="term" value="P:regulation of DNA-templated transcription"/>
    <property type="evidence" value="ECO:0007669"/>
    <property type="project" value="InterPro"/>
</dbReference>
<sequence length="226" mass="25009">MTVLIIEDEPKLAAFISQGLEEHGWTTHVATDGPLGCQAARDLHPEVIVLDLLLPGLHGLDVCREIRTFSTVPILMLTALGTTDDKVTGLESGADDYLVKPFQFEELVARLRALARRSQPASQQIYQVADLVVDAGKRTVSRGGKDIALTPREYGLLVELIREPGATRSRSELAERVWGITFDTGTNVIDVYVNYLRNKVDKPFSPRLIHTVFGTGYVLKETKEQP</sequence>
<keyword evidence="5" id="KW-0804">Transcription</keyword>
<evidence type="ECO:0000256" key="6">
    <source>
        <dbReference type="PROSITE-ProRule" id="PRU00169"/>
    </source>
</evidence>
<evidence type="ECO:0000256" key="3">
    <source>
        <dbReference type="ARBA" id="ARBA00023015"/>
    </source>
</evidence>
<protein>
    <submittedName>
        <fullName evidence="10">DNA-binding response regulator</fullName>
    </submittedName>
</protein>
<dbReference type="CDD" id="cd00383">
    <property type="entry name" value="trans_reg_C"/>
    <property type="match status" value="1"/>
</dbReference>
<dbReference type="PROSITE" id="PS50110">
    <property type="entry name" value="RESPONSE_REGULATORY"/>
    <property type="match status" value="1"/>
</dbReference>
<feature type="DNA-binding region" description="OmpR/PhoB-type" evidence="7">
    <location>
        <begin position="123"/>
        <end position="221"/>
    </location>
</feature>
<dbReference type="SUPFAM" id="SSF52172">
    <property type="entry name" value="CheY-like"/>
    <property type="match status" value="1"/>
</dbReference>
<dbReference type="PANTHER" id="PTHR48111:SF22">
    <property type="entry name" value="REGULATOR OF RPOS"/>
    <property type="match status" value="1"/>
</dbReference>
<evidence type="ECO:0000256" key="2">
    <source>
        <dbReference type="ARBA" id="ARBA00023012"/>
    </source>
</evidence>
<dbReference type="InterPro" id="IPR001867">
    <property type="entry name" value="OmpR/PhoB-type_DNA-bd"/>
</dbReference>
<dbReference type="SMART" id="SM00448">
    <property type="entry name" value="REC"/>
    <property type="match status" value="1"/>
</dbReference>
<feature type="modified residue" description="4-aspartylphosphate" evidence="6">
    <location>
        <position position="51"/>
    </location>
</feature>
<dbReference type="GO" id="GO:0032993">
    <property type="term" value="C:protein-DNA complex"/>
    <property type="evidence" value="ECO:0007669"/>
    <property type="project" value="TreeGrafter"/>
</dbReference>
<dbReference type="InterPro" id="IPR039420">
    <property type="entry name" value="WalR-like"/>
</dbReference>
<dbReference type="GO" id="GO:0000976">
    <property type="term" value="F:transcription cis-regulatory region binding"/>
    <property type="evidence" value="ECO:0007669"/>
    <property type="project" value="TreeGrafter"/>
</dbReference>
<name>A0A1M3KWR8_9BACT</name>
<dbReference type="InterPro" id="IPR016032">
    <property type="entry name" value="Sig_transdc_resp-reg_C-effctor"/>
</dbReference>
<evidence type="ECO:0000313" key="11">
    <source>
        <dbReference type="Proteomes" id="UP000184233"/>
    </source>
</evidence>
<proteinExistence type="predicted"/>
<dbReference type="InterPro" id="IPR011006">
    <property type="entry name" value="CheY-like_superfamily"/>
</dbReference>
<evidence type="ECO:0000259" key="9">
    <source>
        <dbReference type="PROSITE" id="PS51755"/>
    </source>
</evidence>
<dbReference type="GO" id="GO:0000156">
    <property type="term" value="F:phosphorelay response regulator activity"/>
    <property type="evidence" value="ECO:0007669"/>
    <property type="project" value="TreeGrafter"/>
</dbReference>
<evidence type="ECO:0000256" key="7">
    <source>
        <dbReference type="PROSITE-ProRule" id="PRU01091"/>
    </source>
</evidence>
<evidence type="ECO:0000313" key="10">
    <source>
        <dbReference type="EMBL" id="OJX56679.1"/>
    </source>
</evidence>
<keyword evidence="4 7" id="KW-0238">DNA-binding</keyword>
<dbReference type="InterPro" id="IPR001789">
    <property type="entry name" value="Sig_transdc_resp-reg_receiver"/>
</dbReference>
<dbReference type="FunFam" id="1.10.10.10:FF:000005">
    <property type="entry name" value="Two-component system response regulator"/>
    <property type="match status" value="1"/>
</dbReference>
<reference evidence="10 11" key="1">
    <citation type="submission" date="2016-09" db="EMBL/GenBank/DDBJ databases">
        <title>Genome-resolved meta-omics ties microbial dynamics to process performance in biotechnology for thiocyanate degradation.</title>
        <authorList>
            <person name="Kantor R.S."/>
            <person name="Huddy R.J."/>
            <person name="Iyer R."/>
            <person name="Thomas B.C."/>
            <person name="Brown C.T."/>
            <person name="Anantharaman K."/>
            <person name="Tringe S."/>
            <person name="Hettich R.L."/>
            <person name="Harrison S.T."/>
            <person name="Banfield J.F."/>
        </authorList>
    </citation>
    <scope>NUCLEOTIDE SEQUENCE [LARGE SCALE GENOMIC DNA]</scope>
    <source>
        <strain evidence="10">59-99</strain>
    </source>
</reference>
<dbReference type="AlphaFoldDB" id="A0A1M3KWR8"/>
<evidence type="ECO:0000256" key="5">
    <source>
        <dbReference type="ARBA" id="ARBA00023163"/>
    </source>
</evidence>
<comment type="caution">
    <text evidence="10">The sequence shown here is derived from an EMBL/GenBank/DDBJ whole genome shotgun (WGS) entry which is preliminary data.</text>
</comment>
<accession>A0A1M3KWR8</accession>
<evidence type="ECO:0000256" key="1">
    <source>
        <dbReference type="ARBA" id="ARBA00022553"/>
    </source>
</evidence>
<gene>
    <name evidence="10" type="ORF">BGO89_09050</name>
</gene>
<dbReference type="EMBL" id="MKVH01000024">
    <property type="protein sequence ID" value="OJX56679.1"/>
    <property type="molecule type" value="Genomic_DNA"/>
</dbReference>
<dbReference type="PROSITE" id="PS51755">
    <property type="entry name" value="OMPR_PHOB"/>
    <property type="match status" value="1"/>
</dbReference>
<dbReference type="SUPFAM" id="SSF46894">
    <property type="entry name" value="C-terminal effector domain of the bipartite response regulators"/>
    <property type="match status" value="1"/>
</dbReference>
<dbReference type="PANTHER" id="PTHR48111">
    <property type="entry name" value="REGULATOR OF RPOS"/>
    <property type="match status" value="1"/>
</dbReference>
<keyword evidence="1 6" id="KW-0597">Phosphoprotein</keyword>
<dbReference type="GO" id="GO:0005829">
    <property type="term" value="C:cytosol"/>
    <property type="evidence" value="ECO:0007669"/>
    <property type="project" value="TreeGrafter"/>
</dbReference>
<evidence type="ECO:0000256" key="4">
    <source>
        <dbReference type="ARBA" id="ARBA00023125"/>
    </source>
</evidence>
<keyword evidence="3" id="KW-0805">Transcription regulation</keyword>
<evidence type="ECO:0000259" key="8">
    <source>
        <dbReference type="PROSITE" id="PS50110"/>
    </source>
</evidence>
<dbReference type="SMART" id="SM00862">
    <property type="entry name" value="Trans_reg_C"/>
    <property type="match status" value="1"/>
</dbReference>
<keyword evidence="2" id="KW-0902">Two-component regulatory system</keyword>
<dbReference type="InterPro" id="IPR036388">
    <property type="entry name" value="WH-like_DNA-bd_sf"/>
</dbReference>
<dbReference type="Gene3D" id="6.10.250.690">
    <property type="match status" value="1"/>
</dbReference>
<dbReference type="Proteomes" id="UP000184233">
    <property type="component" value="Unassembled WGS sequence"/>
</dbReference>
<feature type="domain" description="Response regulatory" evidence="8">
    <location>
        <begin position="2"/>
        <end position="115"/>
    </location>
</feature>
<dbReference type="Gene3D" id="1.10.10.10">
    <property type="entry name" value="Winged helix-like DNA-binding domain superfamily/Winged helix DNA-binding domain"/>
    <property type="match status" value="1"/>
</dbReference>
<dbReference type="Pfam" id="PF00072">
    <property type="entry name" value="Response_reg"/>
    <property type="match status" value="1"/>
</dbReference>